<proteinExistence type="predicted"/>
<reference evidence="1" key="1">
    <citation type="submission" date="2024-03" db="EMBL/GenBank/DDBJ databases">
        <title>Whole genome sequecning of epiphytes from Marcgravia umbellata leaves.</title>
        <authorList>
            <person name="Kumar G."/>
            <person name="Savka M.A."/>
        </authorList>
    </citation>
    <scope>NUCLEOTIDE SEQUENCE</scope>
    <source>
        <strain evidence="1">RIT_BL5</strain>
    </source>
</reference>
<dbReference type="EMBL" id="JBBKAR010000016">
    <property type="protein sequence ID" value="MEJ8303313.1"/>
    <property type="molecule type" value="Genomic_DNA"/>
</dbReference>
<gene>
    <name evidence="1" type="ORF">WKI47_05205</name>
</gene>
<sequence>MKKGSFVSLVLVLIMLVGGFVPLTEKVASATNVSNKQWLQLPSGVKYYGEVANGKPHGRGTLTWSENKKYSGDFVNGKRSGTGTYTNTYVDFDSSRLHEIIYTGSWKNDKMNGEGTQTEKVKENDFDQTVTLNEIKKGTFKDNVFVSGYDVAHGLYDPDFNFIYKDQKKYLEIMHGNKNLIYNWKSGDLMGVTYKRNAVIYDYGAIPYENNEIAEKQRRVTLMHLRTFTKEVTPYLNQFEYLSKLIPLE</sequence>
<accession>A0ACC6P8Q6</accession>
<comment type="caution">
    <text evidence="1">The sequence shown here is derived from an EMBL/GenBank/DDBJ whole genome shotgun (WGS) entry which is preliminary data.</text>
</comment>
<evidence type="ECO:0000313" key="2">
    <source>
        <dbReference type="Proteomes" id="UP001380953"/>
    </source>
</evidence>
<evidence type="ECO:0000313" key="1">
    <source>
        <dbReference type="EMBL" id="MEJ8303313.1"/>
    </source>
</evidence>
<protein>
    <submittedName>
        <fullName evidence="1">Uncharacterized protein</fullName>
    </submittedName>
</protein>
<organism evidence="1 2">
    <name type="scientific">Saccharibacillus sacchari</name>
    <dbReference type="NCBI Taxonomy" id="456493"/>
    <lineage>
        <taxon>Bacteria</taxon>
        <taxon>Bacillati</taxon>
        <taxon>Bacillota</taxon>
        <taxon>Bacilli</taxon>
        <taxon>Bacillales</taxon>
        <taxon>Paenibacillaceae</taxon>
        <taxon>Saccharibacillus</taxon>
    </lineage>
</organism>
<dbReference type="Proteomes" id="UP001380953">
    <property type="component" value="Unassembled WGS sequence"/>
</dbReference>
<name>A0ACC6P8Q6_9BACL</name>
<keyword evidence="2" id="KW-1185">Reference proteome</keyword>